<keyword evidence="3 7" id="KW-0812">Transmembrane</keyword>
<dbReference type="PANTHER" id="PTHR32322:SF2">
    <property type="entry name" value="EAMA DOMAIN-CONTAINING PROTEIN"/>
    <property type="match status" value="1"/>
</dbReference>
<evidence type="ECO:0000313" key="10">
    <source>
        <dbReference type="Proteomes" id="UP000246722"/>
    </source>
</evidence>
<feature type="transmembrane region" description="Helical" evidence="7">
    <location>
        <begin position="386"/>
        <end position="405"/>
    </location>
</feature>
<evidence type="ECO:0000256" key="3">
    <source>
        <dbReference type="ARBA" id="ARBA00022692"/>
    </source>
</evidence>
<dbReference type="PANTHER" id="PTHR32322">
    <property type="entry name" value="INNER MEMBRANE TRANSPORTER"/>
    <property type="match status" value="1"/>
</dbReference>
<evidence type="ECO:0000259" key="8">
    <source>
        <dbReference type="Pfam" id="PF00892"/>
    </source>
</evidence>
<keyword evidence="5 7" id="KW-0472">Membrane</keyword>
<evidence type="ECO:0000256" key="1">
    <source>
        <dbReference type="ARBA" id="ARBA00004141"/>
    </source>
</evidence>
<dbReference type="EMBL" id="QHLY01000012">
    <property type="protein sequence ID" value="PXA68926.1"/>
    <property type="molecule type" value="Genomic_DNA"/>
</dbReference>
<gene>
    <name evidence="9" type="ORF">CTB96_17720</name>
</gene>
<feature type="transmembrane region" description="Helical" evidence="7">
    <location>
        <begin position="237"/>
        <end position="256"/>
    </location>
</feature>
<dbReference type="InterPro" id="IPR037185">
    <property type="entry name" value="EmrE-like"/>
</dbReference>
<organism evidence="9 10">
    <name type="scientific">Cryobacterium arcticum</name>
    <dbReference type="NCBI Taxonomy" id="670052"/>
    <lineage>
        <taxon>Bacteria</taxon>
        <taxon>Bacillati</taxon>
        <taxon>Actinomycetota</taxon>
        <taxon>Actinomycetes</taxon>
        <taxon>Micrococcales</taxon>
        <taxon>Microbacteriaceae</taxon>
        <taxon>Cryobacterium</taxon>
    </lineage>
</organism>
<accession>A0A317ZR05</accession>
<feature type="transmembrane region" description="Helical" evidence="7">
    <location>
        <begin position="327"/>
        <end position="348"/>
    </location>
</feature>
<feature type="transmembrane region" description="Helical" evidence="7">
    <location>
        <begin position="151"/>
        <end position="172"/>
    </location>
</feature>
<comment type="subcellular location">
    <subcellularLocation>
        <location evidence="1">Membrane</location>
        <topology evidence="1">Multi-pass membrane protein</topology>
    </subcellularLocation>
</comment>
<dbReference type="OrthoDB" id="9784288at2"/>
<comment type="caution">
    <text evidence="9">The sequence shown here is derived from an EMBL/GenBank/DDBJ whole genome shotgun (WGS) entry which is preliminary data.</text>
</comment>
<feature type="region of interest" description="Disordered" evidence="6">
    <location>
        <begin position="67"/>
        <end position="87"/>
    </location>
</feature>
<proteinExistence type="inferred from homology"/>
<dbReference type="Proteomes" id="UP000246722">
    <property type="component" value="Unassembled WGS sequence"/>
</dbReference>
<feature type="domain" description="EamA" evidence="8">
    <location>
        <begin position="294"/>
        <end position="424"/>
    </location>
</feature>
<dbReference type="SUPFAM" id="SSF103481">
    <property type="entry name" value="Multidrug resistance efflux transporter EmrE"/>
    <property type="match status" value="2"/>
</dbReference>
<keyword evidence="10" id="KW-1185">Reference proteome</keyword>
<evidence type="ECO:0000256" key="2">
    <source>
        <dbReference type="ARBA" id="ARBA00007362"/>
    </source>
</evidence>
<feature type="transmembrane region" description="Helical" evidence="7">
    <location>
        <begin position="210"/>
        <end position="231"/>
    </location>
</feature>
<dbReference type="Pfam" id="PF00892">
    <property type="entry name" value="EamA"/>
    <property type="match status" value="2"/>
</dbReference>
<name>A0A317ZR05_9MICO</name>
<feature type="transmembrane region" description="Helical" evidence="7">
    <location>
        <begin position="268"/>
        <end position="290"/>
    </location>
</feature>
<evidence type="ECO:0000256" key="5">
    <source>
        <dbReference type="ARBA" id="ARBA00023136"/>
    </source>
</evidence>
<feature type="domain" description="EamA" evidence="8">
    <location>
        <begin position="149"/>
        <end position="280"/>
    </location>
</feature>
<feature type="transmembrane region" description="Helical" evidence="7">
    <location>
        <begin position="178"/>
        <end position="198"/>
    </location>
</feature>
<feature type="transmembrane region" description="Helical" evidence="7">
    <location>
        <begin position="354"/>
        <end position="374"/>
    </location>
</feature>
<evidence type="ECO:0000256" key="4">
    <source>
        <dbReference type="ARBA" id="ARBA00022989"/>
    </source>
</evidence>
<dbReference type="AlphaFoldDB" id="A0A317ZR05"/>
<reference evidence="9 10" key="1">
    <citation type="submission" date="2018-05" db="EMBL/GenBank/DDBJ databases">
        <title>Genetic diversity of glacier-inhabiting Cryobacterium bacteria in China and description of Cryobacterium mengkeensis sp. nov. and Arthrobacter glacialis sp. nov.</title>
        <authorList>
            <person name="Liu Q."/>
            <person name="Xin Y.-H."/>
        </authorList>
    </citation>
    <scope>NUCLEOTIDE SEQUENCE [LARGE SCALE GENOMIC DNA]</scope>
    <source>
        <strain evidence="9 10">SK-1</strain>
    </source>
</reference>
<dbReference type="InterPro" id="IPR050638">
    <property type="entry name" value="AA-Vitamin_Transporters"/>
</dbReference>
<dbReference type="InterPro" id="IPR000620">
    <property type="entry name" value="EamA_dom"/>
</dbReference>
<sequence>MASAPVRAAPSAVVCQPKSARCTECRRATKLPAPGRVSIRPSSTRRCSARCTVRGLAACSSTRVRVEGSRSPTGREATRSRKWRSMARWADSPSRGLTVPRGAVLSSFMKSQNSAIVSVPPALSGQEAGAASLAATGPAPTAPHGSATAGLVFGFLGVLAFSFTLPLTRVAVAQLDPLFVGAGRAVVAGILAMIVLAVLRQRLPRGGQWLRLAVVGAGVIAGFPILTSFALQTVPAAHGAVVIGLLPAATAVVAVLRARERPSLRFWLASGLGVAAVIGFVALTAGGLSSLHPADLLLVCAVVLAAIGYGEGALLSRELGSWQTICWALIVALPVMVPLMLVGLGSGWPRADAPAWLAFAYLAGVSMFLGFFAWYRGLAIGPIARVSQIQLVQPVLTIVWATLLLGERLDLIVLVGALAVILCAATAVRARIR</sequence>
<protein>
    <submittedName>
        <fullName evidence="9">EamA family transporter</fullName>
    </submittedName>
</protein>
<evidence type="ECO:0000256" key="6">
    <source>
        <dbReference type="SAM" id="MobiDB-lite"/>
    </source>
</evidence>
<feature type="transmembrane region" description="Helical" evidence="7">
    <location>
        <begin position="411"/>
        <end position="430"/>
    </location>
</feature>
<dbReference type="GO" id="GO:0016020">
    <property type="term" value="C:membrane"/>
    <property type="evidence" value="ECO:0007669"/>
    <property type="project" value="UniProtKB-SubCell"/>
</dbReference>
<evidence type="ECO:0000256" key="7">
    <source>
        <dbReference type="SAM" id="Phobius"/>
    </source>
</evidence>
<keyword evidence="4 7" id="KW-1133">Transmembrane helix</keyword>
<comment type="similarity">
    <text evidence="2">Belongs to the EamA transporter family.</text>
</comment>
<feature type="transmembrane region" description="Helical" evidence="7">
    <location>
        <begin position="296"/>
        <end position="315"/>
    </location>
</feature>
<evidence type="ECO:0000313" key="9">
    <source>
        <dbReference type="EMBL" id="PXA68926.1"/>
    </source>
</evidence>